<dbReference type="Proteomes" id="UP001275084">
    <property type="component" value="Unassembled WGS sequence"/>
</dbReference>
<evidence type="ECO:0000313" key="4">
    <source>
        <dbReference type="Proteomes" id="UP001275084"/>
    </source>
</evidence>
<evidence type="ECO:0000313" key="3">
    <source>
        <dbReference type="EMBL" id="KAK3347297.1"/>
    </source>
</evidence>
<feature type="compositionally biased region" description="Polar residues" evidence="1">
    <location>
        <begin position="21"/>
        <end position="30"/>
    </location>
</feature>
<accession>A0AAJ0MBL0</accession>
<dbReference type="AlphaFoldDB" id="A0AAJ0MBL0"/>
<dbReference type="InterPro" id="IPR046797">
    <property type="entry name" value="PDDEXK_12"/>
</dbReference>
<sequence length="510" mass="55948">MPPEQPFIAKWLESIDYGTSDPASQRPTYSSRKRRRQTTTTTTKTTATTTILPSPNLTTNPSLSPSDRDCHDDRDRDHKHNVDCGYGPAMSHTPTKRQRRDFDTDPDDYRAADVDATPRPTRIELGGRKTPSLASDNDTASWASGRAASEAASGSQASRASSPRKQLARMQLLEDGFDCTNFRAVNLPPSLVEVVKNLQSLARGQGVIPASHRDIFVTNEADRTFIDERWFSPTAESSMTYPQVLAVIAKAGVCERKMHDEASWNVEVHHPLLAAVVRPGGTPSLVDVIYCPTAKIAAAYSPRNAPSRMVDFCLTINPDHIDPSGADIVAIESRLRIGDHVNHTQHEALRRTPIAVSIETKRSMIDGDTAQLQMGVWQSSQLRMLAKAAEAMTPTVVDQSVALDATGTAVKAATCAIPMATVAADARPKTTPSVAEWLPGIIVQGHEWNFVVTCRSGLRDNRPALLSSIPMGRTQEPLDVYCLLAAIRYLCRWAEETYWPIFRAQILGLS</sequence>
<comment type="caution">
    <text evidence="3">The sequence shown here is derived from an EMBL/GenBank/DDBJ whole genome shotgun (WGS) entry which is preliminary data.</text>
</comment>
<dbReference type="Pfam" id="PF20516">
    <property type="entry name" value="PDDEXK_12"/>
    <property type="match status" value="1"/>
</dbReference>
<reference evidence="3" key="1">
    <citation type="journal article" date="2023" name="Mol. Phylogenet. Evol.">
        <title>Genome-scale phylogeny and comparative genomics of the fungal order Sordariales.</title>
        <authorList>
            <person name="Hensen N."/>
            <person name="Bonometti L."/>
            <person name="Westerberg I."/>
            <person name="Brannstrom I.O."/>
            <person name="Guillou S."/>
            <person name="Cros-Aarteil S."/>
            <person name="Calhoun S."/>
            <person name="Haridas S."/>
            <person name="Kuo A."/>
            <person name="Mondo S."/>
            <person name="Pangilinan J."/>
            <person name="Riley R."/>
            <person name="LaButti K."/>
            <person name="Andreopoulos B."/>
            <person name="Lipzen A."/>
            <person name="Chen C."/>
            <person name="Yan M."/>
            <person name="Daum C."/>
            <person name="Ng V."/>
            <person name="Clum A."/>
            <person name="Steindorff A."/>
            <person name="Ohm R.A."/>
            <person name="Martin F."/>
            <person name="Silar P."/>
            <person name="Natvig D.O."/>
            <person name="Lalanne C."/>
            <person name="Gautier V."/>
            <person name="Ament-Velasquez S.L."/>
            <person name="Kruys A."/>
            <person name="Hutchinson M.I."/>
            <person name="Powell A.J."/>
            <person name="Barry K."/>
            <person name="Miller A.N."/>
            <person name="Grigoriev I.V."/>
            <person name="Debuchy R."/>
            <person name="Gladieux P."/>
            <person name="Hiltunen Thoren M."/>
            <person name="Johannesson H."/>
        </authorList>
    </citation>
    <scope>NUCLEOTIDE SEQUENCE</scope>
    <source>
        <strain evidence="3">CBS 955.72</strain>
    </source>
</reference>
<evidence type="ECO:0000256" key="1">
    <source>
        <dbReference type="SAM" id="MobiDB-lite"/>
    </source>
</evidence>
<feature type="domain" description="PD-(D/E)XK nuclease-like" evidence="2">
    <location>
        <begin position="236"/>
        <end position="499"/>
    </location>
</feature>
<feature type="compositionally biased region" description="Low complexity" evidence="1">
    <location>
        <begin position="38"/>
        <end position="50"/>
    </location>
</feature>
<reference evidence="3" key="2">
    <citation type="submission" date="2023-06" db="EMBL/GenBank/DDBJ databases">
        <authorList>
            <consortium name="Lawrence Berkeley National Laboratory"/>
            <person name="Haridas S."/>
            <person name="Hensen N."/>
            <person name="Bonometti L."/>
            <person name="Westerberg I."/>
            <person name="Brannstrom I.O."/>
            <person name="Guillou S."/>
            <person name="Cros-Aarteil S."/>
            <person name="Calhoun S."/>
            <person name="Kuo A."/>
            <person name="Mondo S."/>
            <person name="Pangilinan J."/>
            <person name="Riley R."/>
            <person name="Labutti K."/>
            <person name="Andreopoulos B."/>
            <person name="Lipzen A."/>
            <person name="Chen C."/>
            <person name="Yanf M."/>
            <person name="Daum C."/>
            <person name="Ng V."/>
            <person name="Clum A."/>
            <person name="Steindorff A."/>
            <person name="Ohm R."/>
            <person name="Martin F."/>
            <person name="Silar P."/>
            <person name="Natvig D."/>
            <person name="Lalanne C."/>
            <person name="Gautier V."/>
            <person name="Ament-Velasquez S.L."/>
            <person name="Kruys A."/>
            <person name="Hutchinson M.I."/>
            <person name="Powell A.J."/>
            <person name="Barry K."/>
            <person name="Miller A.N."/>
            <person name="Grigoriev I.V."/>
            <person name="Debuchy R."/>
            <person name="Gladieux P."/>
            <person name="Thoren M.H."/>
            <person name="Johannesson H."/>
        </authorList>
    </citation>
    <scope>NUCLEOTIDE SEQUENCE</scope>
    <source>
        <strain evidence="3">CBS 955.72</strain>
    </source>
</reference>
<feature type="compositionally biased region" description="Basic and acidic residues" evidence="1">
    <location>
        <begin position="100"/>
        <end position="113"/>
    </location>
</feature>
<gene>
    <name evidence="3" type="ORF">B0T25DRAFT_554111</name>
</gene>
<evidence type="ECO:0000259" key="2">
    <source>
        <dbReference type="Pfam" id="PF20516"/>
    </source>
</evidence>
<feature type="compositionally biased region" description="Polar residues" evidence="1">
    <location>
        <begin position="51"/>
        <end position="65"/>
    </location>
</feature>
<feature type="compositionally biased region" description="Basic and acidic residues" evidence="1">
    <location>
        <begin position="66"/>
        <end position="82"/>
    </location>
</feature>
<organism evidence="3 4">
    <name type="scientific">Lasiosphaeria hispida</name>
    <dbReference type="NCBI Taxonomy" id="260671"/>
    <lineage>
        <taxon>Eukaryota</taxon>
        <taxon>Fungi</taxon>
        <taxon>Dikarya</taxon>
        <taxon>Ascomycota</taxon>
        <taxon>Pezizomycotina</taxon>
        <taxon>Sordariomycetes</taxon>
        <taxon>Sordariomycetidae</taxon>
        <taxon>Sordariales</taxon>
        <taxon>Lasiosphaeriaceae</taxon>
        <taxon>Lasiosphaeria</taxon>
    </lineage>
</organism>
<proteinExistence type="predicted"/>
<dbReference type="EMBL" id="JAUIQD010000006">
    <property type="protein sequence ID" value="KAK3347297.1"/>
    <property type="molecule type" value="Genomic_DNA"/>
</dbReference>
<feature type="region of interest" description="Disordered" evidence="1">
    <location>
        <begin position="13"/>
        <end position="166"/>
    </location>
</feature>
<name>A0AAJ0MBL0_9PEZI</name>
<keyword evidence="4" id="KW-1185">Reference proteome</keyword>
<feature type="compositionally biased region" description="Low complexity" evidence="1">
    <location>
        <begin position="140"/>
        <end position="161"/>
    </location>
</feature>
<protein>
    <recommendedName>
        <fullName evidence="2">PD-(D/E)XK nuclease-like domain-containing protein</fullName>
    </recommendedName>
</protein>